<evidence type="ECO:0000259" key="5">
    <source>
        <dbReference type="Pfam" id="PF01728"/>
    </source>
</evidence>
<comment type="caution">
    <text evidence="6">The sequence shown here is derived from an EMBL/GenBank/DDBJ whole genome shotgun (WGS) entry which is preliminary data.</text>
</comment>
<dbReference type="EMBL" id="JAGYWB010000011">
    <property type="protein sequence ID" value="KAI0504847.1"/>
    <property type="molecule type" value="Genomic_DNA"/>
</dbReference>
<dbReference type="GO" id="GO:0005730">
    <property type="term" value="C:nucleolus"/>
    <property type="evidence" value="ECO:0007669"/>
    <property type="project" value="TreeGrafter"/>
</dbReference>
<keyword evidence="7" id="KW-1185">Reference proteome</keyword>
<dbReference type="SUPFAM" id="SSF53335">
    <property type="entry name" value="S-adenosyl-L-methionine-dependent methyltransferases"/>
    <property type="match status" value="1"/>
</dbReference>
<evidence type="ECO:0000256" key="2">
    <source>
        <dbReference type="ARBA" id="ARBA00022603"/>
    </source>
</evidence>
<dbReference type="GO" id="GO:0016435">
    <property type="term" value="F:rRNA (guanine) methyltransferase activity"/>
    <property type="evidence" value="ECO:0007669"/>
    <property type="project" value="TreeGrafter"/>
</dbReference>
<dbReference type="OrthoDB" id="1287559at2759"/>
<dbReference type="GO" id="GO:0008650">
    <property type="term" value="F:rRNA (uridine-2'-O-)-methyltransferase activity"/>
    <property type="evidence" value="ECO:0007669"/>
    <property type="project" value="TreeGrafter"/>
</dbReference>
<dbReference type="Proteomes" id="UP000829196">
    <property type="component" value="Unassembled WGS sequence"/>
</dbReference>
<evidence type="ECO:0000256" key="4">
    <source>
        <dbReference type="ARBA" id="ARBA00022691"/>
    </source>
</evidence>
<keyword evidence="2" id="KW-0489">Methyltransferase</keyword>
<gene>
    <name evidence="6" type="ORF">KFK09_015801</name>
</gene>
<dbReference type="InterPro" id="IPR050082">
    <property type="entry name" value="RNA_methyltr_RlmE"/>
</dbReference>
<keyword evidence="3" id="KW-0808">Transferase</keyword>
<dbReference type="GO" id="GO:0000466">
    <property type="term" value="P:maturation of 5.8S rRNA from tricistronic rRNA transcript (SSU-rRNA, 5.8S rRNA, LSU-rRNA)"/>
    <property type="evidence" value="ECO:0007669"/>
    <property type="project" value="TreeGrafter"/>
</dbReference>
<evidence type="ECO:0000256" key="1">
    <source>
        <dbReference type="ARBA" id="ARBA00022552"/>
    </source>
</evidence>
<dbReference type="InterPro" id="IPR002877">
    <property type="entry name" value="RNA_MeTrfase_FtsJ_dom"/>
</dbReference>
<dbReference type="AlphaFoldDB" id="A0A8T3B5J5"/>
<reference evidence="6" key="1">
    <citation type="journal article" date="2022" name="Front. Genet.">
        <title>Chromosome-Scale Assembly of the Dendrobium nobile Genome Provides Insights Into the Molecular Mechanism of the Biosynthesis of the Medicinal Active Ingredient of Dendrobium.</title>
        <authorList>
            <person name="Xu Q."/>
            <person name="Niu S.-C."/>
            <person name="Li K.-L."/>
            <person name="Zheng P.-J."/>
            <person name="Zhang X.-J."/>
            <person name="Jia Y."/>
            <person name="Liu Y."/>
            <person name="Niu Y.-X."/>
            <person name="Yu L.-H."/>
            <person name="Chen D.-F."/>
            <person name="Zhang G.-Q."/>
        </authorList>
    </citation>
    <scope>NUCLEOTIDE SEQUENCE</scope>
    <source>
        <tissue evidence="6">Leaf</tissue>
    </source>
</reference>
<dbReference type="InterPro" id="IPR029063">
    <property type="entry name" value="SAM-dependent_MTases_sf"/>
</dbReference>
<dbReference type="Gene3D" id="3.40.50.150">
    <property type="entry name" value="Vaccinia Virus protein VP39"/>
    <property type="match status" value="1"/>
</dbReference>
<proteinExistence type="predicted"/>
<keyword evidence="1" id="KW-0698">rRNA processing</keyword>
<dbReference type="PANTHER" id="PTHR10920">
    <property type="entry name" value="RIBOSOMAL RNA METHYLTRANSFERASE"/>
    <property type="match status" value="1"/>
</dbReference>
<dbReference type="Pfam" id="PF01728">
    <property type="entry name" value="FtsJ"/>
    <property type="match status" value="1"/>
</dbReference>
<protein>
    <recommendedName>
        <fullName evidence="5">Ribosomal RNA methyltransferase FtsJ domain-containing protein</fullName>
    </recommendedName>
</protein>
<evidence type="ECO:0000256" key="3">
    <source>
        <dbReference type="ARBA" id="ARBA00022679"/>
    </source>
</evidence>
<organism evidence="6 7">
    <name type="scientific">Dendrobium nobile</name>
    <name type="common">Orchid</name>
    <dbReference type="NCBI Taxonomy" id="94219"/>
    <lineage>
        <taxon>Eukaryota</taxon>
        <taxon>Viridiplantae</taxon>
        <taxon>Streptophyta</taxon>
        <taxon>Embryophyta</taxon>
        <taxon>Tracheophyta</taxon>
        <taxon>Spermatophyta</taxon>
        <taxon>Magnoliopsida</taxon>
        <taxon>Liliopsida</taxon>
        <taxon>Asparagales</taxon>
        <taxon>Orchidaceae</taxon>
        <taxon>Epidendroideae</taxon>
        <taxon>Malaxideae</taxon>
        <taxon>Dendrobiinae</taxon>
        <taxon>Dendrobium</taxon>
    </lineage>
</organism>
<evidence type="ECO:0000313" key="6">
    <source>
        <dbReference type="EMBL" id="KAI0504847.1"/>
    </source>
</evidence>
<keyword evidence="4" id="KW-0949">S-adenosyl-L-methionine</keyword>
<name>A0A8T3B5J5_DENNO</name>
<dbReference type="GO" id="GO:0000463">
    <property type="term" value="P:maturation of LSU-rRNA from tricistronic rRNA transcript (SSU-rRNA, 5.8S rRNA, LSU-rRNA)"/>
    <property type="evidence" value="ECO:0007669"/>
    <property type="project" value="TreeGrafter"/>
</dbReference>
<sequence length="196" mass="21680">MSLTKLDDATEWDDMTDSISEKEATELDYVTEREIQSTLILQSPKPLPSSSRLLAYFLLLPDLIYRFPALRSTLHCRRAAAAAVTKGSSSSYKMGKTKTGKNRLDKFYHLAKEQGYRSRAAFKLLQLDAKFRFLPTARSVLDLCAAPGGWLQVAVRHAPVGSFILGVDLVPIRPIRGAHTIAEDITTRGAVPLSSD</sequence>
<feature type="domain" description="Ribosomal RNA methyltransferase FtsJ" evidence="5">
    <location>
        <begin position="116"/>
        <end position="188"/>
    </location>
</feature>
<dbReference type="SMR" id="A0A8T3B5J5"/>
<dbReference type="PANTHER" id="PTHR10920:SF13">
    <property type="entry name" value="PRE-RRNA 2'-O-RIBOSE RNA METHYLTRANSFERASE FTSJ3"/>
    <property type="match status" value="1"/>
</dbReference>
<dbReference type="GO" id="GO:0030687">
    <property type="term" value="C:preribosome, large subunit precursor"/>
    <property type="evidence" value="ECO:0007669"/>
    <property type="project" value="TreeGrafter"/>
</dbReference>
<accession>A0A8T3B5J5</accession>
<evidence type="ECO:0000313" key="7">
    <source>
        <dbReference type="Proteomes" id="UP000829196"/>
    </source>
</evidence>